<protein>
    <submittedName>
        <fullName evidence="2">Uncharacterized protein</fullName>
    </submittedName>
</protein>
<keyword evidence="3" id="KW-1185">Reference proteome</keyword>
<evidence type="ECO:0000313" key="3">
    <source>
        <dbReference type="Proteomes" id="UP000321085"/>
    </source>
</evidence>
<reference evidence="2 3" key="1">
    <citation type="submission" date="2019-07" db="EMBL/GenBank/DDBJ databases">
        <title>Whole genome shotgun sequence of Microvirga aerophila NBRC 106136.</title>
        <authorList>
            <person name="Hosoyama A."/>
            <person name="Uohara A."/>
            <person name="Ohji S."/>
            <person name="Ichikawa N."/>
        </authorList>
    </citation>
    <scope>NUCLEOTIDE SEQUENCE [LARGE SCALE GENOMIC DNA]</scope>
    <source>
        <strain evidence="2 3">NBRC 106136</strain>
    </source>
</reference>
<organism evidence="2 3">
    <name type="scientific">Microvirga aerophila</name>
    <dbReference type="NCBI Taxonomy" id="670291"/>
    <lineage>
        <taxon>Bacteria</taxon>
        <taxon>Pseudomonadati</taxon>
        <taxon>Pseudomonadota</taxon>
        <taxon>Alphaproteobacteria</taxon>
        <taxon>Hyphomicrobiales</taxon>
        <taxon>Methylobacteriaceae</taxon>
        <taxon>Microvirga</taxon>
    </lineage>
</organism>
<dbReference type="EMBL" id="BJYU01000100">
    <property type="protein sequence ID" value="GEO17321.1"/>
    <property type="molecule type" value="Genomic_DNA"/>
</dbReference>
<comment type="caution">
    <text evidence="2">The sequence shown here is derived from an EMBL/GenBank/DDBJ whole genome shotgun (WGS) entry which is preliminary data.</text>
</comment>
<dbReference type="Proteomes" id="UP000321085">
    <property type="component" value="Unassembled WGS sequence"/>
</dbReference>
<evidence type="ECO:0000256" key="1">
    <source>
        <dbReference type="SAM" id="MobiDB-lite"/>
    </source>
</evidence>
<gene>
    <name evidence="2" type="ORF">MAE02_50170</name>
</gene>
<accession>A0A512BZD9</accession>
<evidence type="ECO:0000313" key="2">
    <source>
        <dbReference type="EMBL" id="GEO17321.1"/>
    </source>
</evidence>
<name>A0A512BZD9_9HYPH</name>
<sequence>MMTAASLERAGVACHHRAKGRRSATAKIREIAARNRSVKKVVVSAEDIASSPPIFNAGNVETRHLIIPMLARSSDSRVPFIATMLPEAAVSEAAPGKTVDNLDAHEIPGVAPAG</sequence>
<proteinExistence type="predicted"/>
<dbReference type="AlphaFoldDB" id="A0A512BZD9"/>
<feature type="region of interest" description="Disordered" evidence="1">
    <location>
        <begin position="92"/>
        <end position="114"/>
    </location>
</feature>